<keyword evidence="4" id="KW-1185">Reference proteome</keyword>
<proteinExistence type="predicted"/>
<dbReference type="Proteomes" id="UP001610334">
    <property type="component" value="Unassembled WGS sequence"/>
</dbReference>
<keyword evidence="1" id="KW-0175">Coiled coil</keyword>
<feature type="compositionally biased region" description="Low complexity" evidence="2">
    <location>
        <begin position="389"/>
        <end position="400"/>
    </location>
</feature>
<dbReference type="EMBL" id="JBFXLT010000019">
    <property type="protein sequence ID" value="KAL2817138.1"/>
    <property type="molecule type" value="Genomic_DNA"/>
</dbReference>
<gene>
    <name evidence="3" type="ORF">BJX63DRAFT_117403</name>
</gene>
<dbReference type="InterPro" id="IPR011009">
    <property type="entry name" value="Kinase-like_dom_sf"/>
</dbReference>
<feature type="coiled-coil region" evidence="1">
    <location>
        <begin position="15"/>
        <end position="50"/>
    </location>
</feature>
<protein>
    <recommendedName>
        <fullName evidence="5">Protein kinase domain-containing protein</fullName>
    </recommendedName>
</protein>
<evidence type="ECO:0000256" key="1">
    <source>
        <dbReference type="SAM" id="Coils"/>
    </source>
</evidence>
<reference evidence="3 4" key="1">
    <citation type="submission" date="2024-07" db="EMBL/GenBank/DDBJ databases">
        <title>Section-level genome sequencing and comparative genomics of Aspergillus sections Usti and Cavernicolus.</title>
        <authorList>
            <consortium name="Lawrence Berkeley National Laboratory"/>
            <person name="Nybo J.L."/>
            <person name="Vesth T.C."/>
            <person name="Theobald S."/>
            <person name="Frisvad J.C."/>
            <person name="Larsen T.O."/>
            <person name="Kjaerboelling I."/>
            <person name="Rothschild-Mancinelli K."/>
            <person name="Lyhne E.K."/>
            <person name="Kogle M.E."/>
            <person name="Barry K."/>
            <person name="Clum A."/>
            <person name="Na H."/>
            <person name="Ledsgaard L."/>
            <person name="Lin J."/>
            <person name="Lipzen A."/>
            <person name="Kuo A."/>
            <person name="Riley R."/>
            <person name="Mondo S."/>
            <person name="Labutti K."/>
            <person name="Haridas S."/>
            <person name="Pangalinan J."/>
            <person name="Salamov A.A."/>
            <person name="Simmons B.A."/>
            <person name="Magnuson J.K."/>
            <person name="Chen J."/>
            <person name="Drula E."/>
            <person name="Henrissat B."/>
            <person name="Wiebenga A."/>
            <person name="Lubbers R.J."/>
            <person name="Gomes A.C."/>
            <person name="Makela M.R."/>
            <person name="Stajich J."/>
            <person name="Grigoriev I.V."/>
            <person name="Mortensen U.H."/>
            <person name="De Vries R.P."/>
            <person name="Baker S.E."/>
            <person name="Andersen M.R."/>
        </authorList>
    </citation>
    <scope>NUCLEOTIDE SEQUENCE [LARGE SCALE GENOMIC DNA]</scope>
    <source>
        <strain evidence="3 4">CBS 588.65</strain>
    </source>
</reference>
<dbReference type="SUPFAM" id="SSF56112">
    <property type="entry name" value="Protein kinase-like (PK-like)"/>
    <property type="match status" value="1"/>
</dbReference>
<dbReference type="Gene3D" id="1.10.510.10">
    <property type="entry name" value="Transferase(Phosphotransferase) domain 1"/>
    <property type="match status" value="1"/>
</dbReference>
<feature type="compositionally biased region" description="Low complexity" evidence="2">
    <location>
        <begin position="462"/>
        <end position="480"/>
    </location>
</feature>
<accession>A0ABR4HR01</accession>
<sequence length="734" mass="82108">MSENSTPDYKALFLRAEKARILAEEKQRLAEEKQRLAEEQQRLAEELNRRTTFQELIVLAHDLLWRPVKIADPSSCTTGKITPRTDKWRPIKLRCWADCAEKERNIYTSVCRYLQSTEVDTKQLFSSRTALKELGQTLESRPIGSEQDLQSLERFAVENYVQAIITELSKIPDAREEFHLGNGVRFDNHPNALESGGSDSHAHAQENDGDPGVKQSPSLTTDARPDQYCILRVDDNKATLVASAEYKPPHKLSTANLRDGLEPVDLCDTGVYKNKIPVEEPAKSDYNATSVAWSVISQEYHVMIQRGLEFSYITNGFVDVHLWVPHDDPITLFYDFCDPGLDRPGVPSTRIERALCLCLMSFGSSPRNQEWRSDAEKKLEKGYEELDKSPPSTGSKTSGSEQASSEFGESPSRKCPTGKHQMTLRPRPRCAPSSDAQHQQRDDPSDPDADGNTLAGRKRKFSQVSSSSSSRQSTPSTDTQKNQSTPSREHVAQFCTQQCLLGLQKGGAIDPLCPNAERHTSGKHSNRHPIDAKTLVQTLKKQLGKTLDHDVTPMGLVSGYSAPFKITSTRYGYTIVGKATTSGLWKEVSREVDVYRILQRAQGSAVPVFLGAIDLINPYFLHAAGTIRHMLLMGWGGQDLGKLKPAKSLDSEISRSLKEVSSLGIHHGDIRPENMLWNDELSRVLIIDFHRCTLDHPLMPCSLKGQRRAPKERNARRARLGPIPVRYKSPCKMA</sequence>
<evidence type="ECO:0000313" key="4">
    <source>
        <dbReference type="Proteomes" id="UP001610334"/>
    </source>
</evidence>
<feature type="region of interest" description="Disordered" evidence="2">
    <location>
        <begin position="182"/>
        <end position="221"/>
    </location>
</feature>
<name>A0ABR4HR01_9EURO</name>
<organism evidence="3 4">
    <name type="scientific">Aspergillus granulosus</name>
    <dbReference type="NCBI Taxonomy" id="176169"/>
    <lineage>
        <taxon>Eukaryota</taxon>
        <taxon>Fungi</taxon>
        <taxon>Dikarya</taxon>
        <taxon>Ascomycota</taxon>
        <taxon>Pezizomycotina</taxon>
        <taxon>Eurotiomycetes</taxon>
        <taxon>Eurotiomycetidae</taxon>
        <taxon>Eurotiales</taxon>
        <taxon>Aspergillaceae</taxon>
        <taxon>Aspergillus</taxon>
        <taxon>Aspergillus subgen. Nidulantes</taxon>
    </lineage>
</organism>
<evidence type="ECO:0000313" key="3">
    <source>
        <dbReference type="EMBL" id="KAL2817138.1"/>
    </source>
</evidence>
<feature type="region of interest" description="Disordered" evidence="2">
    <location>
        <begin position="383"/>
        <end position="489"/>
    </location>
</feature>
<evidence type="ECO:0008006" key="5">
    <source>
        <dbReference type="Google" id="ProtNLM"/>
    </source>
</evidence>
<comment type="caution">
    <text evidence="3">The sequence shown here is derived from an EMBL/GenBank/DDBJ whole genome shotgun (WGS) entry which is preliminary data.</text>
</comment>
<evidence type="ECO:0000256" key="2">
    <source>
        <dbReference type="SAM" id="MobiDB-lite"/>
    </source>
</evidence>